<name>A0A836H7L6_9TRYP</name>
<sequence>MPTDTFSAREALGVPPVRAEEKLPRSLASTPKAAAGSRVGEGAEPSVECAAATSKQLKATLLEAGVKPVPHYARRRPRCCTDAGGALLTPRSERSFCARQGCTPDTEESASWPTIGIGVQELASGAAHGAAANSGAGDAGMPSVSGQSLQDATPHRGNSDLGNASVPTLAVGTTDCIRCAEVSPVTAAEIWVPTQFTTAAGRAICVRERRLLTVDSPYWKLLRFDPAREAIVAPPDLSIGECGCDDGDSRELFDIMLSAKRETEQLPCDAAAELGGAIGQSLYEGSARTVPPLTSTSAGYVLPYPCVRRQRAASCPERVVGSPPYSSIGEGTVYSLPPFSGFCAADGRPFYCRCSYASAERQGRQQSRADYAEGA</sequence>
<dbReference type="OrthoDB" id="262873at2759"/>
<dbReference type="AlphaFoldDB" id="A0A836H7L6"/>
<feature type="region of interest" description="Disordered" evidence="1">
    <location>
        <begin position="1"/>
        <end position="42"/>
    </location>
</feature>
<dbReference type="KEGG" id="lmat:92514217"/>
<feature type="compositionally biased region" description="Low complexity" evidence="1">
    <location>
        <begin position="129"/>
        <end position="140"/>
    </location>
</feature>
<reference evidence="2 3" key="1">
    <citation type="submission" date="2021-03" db="EMBL/GenBank/DDBJ databases">
        <title>Leishmania (Mundinia) martiniquensis Genome sequencing and assembly.</title>
        <authorList>
            <person name="Almutairi H."/>
            <person name="Gatherer D."/>
        </authorList>
    </citation>
    <scope>NUCLEOTIDE SEQUENCE [LARGE SCALE GENOMIC DNA]</scope>
    <source>
        <strain evidence="2">LSCM1</strain>
    </source>
</reference>
<feature type="region of interest" description="Disordered" evidence="1">
    <location>
        <begin position="129"/>
        <end position="164"/>
    </location>
</feature>
<protein>
    <submittedName>
        <fullName evidence="2">Uncharacterized protein</fullName>
    </submittedName>
</protein>
<gene>
    <name evidence="2" type="ORF">LSCM1_04185</name>
</gene>
<organism evidence="2 3">
    <name type="scientific">Leishmania martiniquensis</name>
    <dbReference type="NCBI Taxonomy" id="1580590"/>
    <lineage>
        <taxon>Eukaryota</taxon>
        <taxon>Discoba</taxon>
        <taxon>Euglenozoa</taxon>
        <taxon>Kinetoplastea</taxon>
        <taxon>Metakinetoplastina</taxon>
        <taxon>Trypanosomatida</taxon>
        <taxon>Trypanosomatidae</taxon>
        <taxon>Leishmaniinae</taxon>
        <taxon>Leishmania</taxon>
    </lineage>
</organism>
<dbReference type="Proteomes" id="UP000673552">
    <property type="component" value="Chromosome 26"/>
</dbReference>
<evidence type="ECO:0000313" key="2">
    <source>
        <dbReference type="EMBL" id="KAG5476478.1"/>
    </source>
</evidence>
<keyword evidence="3" id="KW-1185">Reference proteome</keyword>
<proteinExistence type="predicted"/>
<accession>A0A836H7L6</accession>
<comment type="caution">
    <text evidence="2">The sequence shown here is derived from an EMBL/GenBank/DDBJ whole genome shotgun (WGS) entry which is preliminary data.</text>
</comment>
<dbReference type="GeneID" id="92514217"/>
<dbReference type="EMBL" id="JAFEUZ010000026">
    <property type="protein sequence ID" value="KAG5476478.1"/>
    <property type="molecule type" value="Genomic_DNA"/>
</dbReference>
<dbReference type="RefSeq" id="XP_067177936.1">
    <property type="nucleotide sequence ID" value="XM_067321705.1"/>
</dbReference>
<evidence type="ECO:0000256" key="1">
    <source>
        <dbReference type="SAM" id="MobiDB-lite"/>
    </source>
</evidence>
<evidence type="ECO:0000313" key="3">
    <source>
        <dbReference type="Proteomes" id="UP000673552"/>
    </source>
</evidence>